<evidence type="ECO:0000256" key="8">
    <source>
        <dbReference type="ARBA" id="ARBA00041500"/>
    </source>
</evidence>
<keyword evidence="2 10" id="KW-0547">Nucleotide-binding</keyword>
<feature type="compositionally biased region" description="Polar residues" evidence="11">
    <location>
        <begin position="494"/>
        <end position="510"/>
    </location>
</feature>
<dbReference type="Gene3D" id="3.30.200.20">
    <property type="entry name" value="Phosphorylase Kinase, domain 1"/>
    <property type="match status" value="1"/>
</dbReference>
<evidence type="ECO:0000256" key="7">
    <source>
        <dbReference type="ARBA" id="ARBA00023230"/>
    </source>
</evidence>
<feature type="region of interest" description="Disordered" evidence="11">
    <location>
        <begin position="491"/>
        <end position="513"/>
    </location>
</feature>
<dbReference type="PROSITE" id="PS50011">
    <property type="entry name" value="PROTEIN_KINASE_DOM"/>
    <property type="match status" value="1"/>
</dbReference>
<feature type="binding site" evidence="10">
    <location>
        <position position="654"/>
    </location>
    <ligand>
        <name>ATP</name>
        <dbReference type="ChEBI" id="CHEBI:30616"/>
    </ligand>
</feature>
<evidence type="ECO:0000256" key="12">
    <source>
        <dbReference type="SAM" id="SignalP"/>
    </source>
</evidence>
<dbReference type="GO" id="GO:0012505">
    <property type="term" value="C:endomembrane system"/>
    <property type="evidence" value="ECO:0007669"/>
    <property type="project" value="UniProtKB-SubCell"/>
</dbReference>
<keyword evidence="12" id="KW-0732">Signal</keyword>
<sequence>MLSIFVKAVLAFIVICICGISSCHAQQKNENVPHGDDHDELPCCSVDVDKPDRKLILVSTLNGRLSMLDGETGRILWIRSTGPGSLLSSSISNYEFHNGQWYRIVPSLDGMLFGLTQKSVEALPYNAESLLQSSVHLSEDTVITGGKELRTYAIGRWSGRLHYVCTVRGCQQFPPKNLYDEEDLIMVQRETQTIRATEPLSGLERWNFSVGYHIVKVLNPLKGGTRDERSNIRIDPMDSLLRFSVPDGKVMLQKPTGVLWEKDLKSPITQAWKIRGQNLEPVDLFPFHKWINEGGSPLYYLGKHDNQLYIQNVMKGFGEGALVPSSITAIQKHGLSISIPSISWEEYNLALPPLISNEIKQDPGTDKRSETTAIAVLDSESSDVGFFIYATQEQEEMEAQSECTKGNASSNDTTVSDSLEEPSLWQEPQVVIIGLWFWWKEIMVISVVTALAFHFAITRPALHFIHTRVEQETWVRAQKYLRFIHQPEEMEAQSECTKGNASSNDTTVSDSLEEPSLWQEPQVVIIGLWFWWKEIMVISVVTALAFHFAITRPALHFIHTRVEQETWVRAQKYLRFIHQPKVVIVERPASTHNGKGSSNSSTSSNPSSIIPSPSGEFHSRFEEDFQNRIQLGKGGFGVVFKAQNCLDDCYYAIKRIRLPNSEQSRQKVLREVKALAKLKHHSIVRYYNAWTEQIPPGWKLGGMQIVSTSGYK</sequence>
<evidence type="ECO:0000256" key="2">
    <source>
        <dbReference type="ARBA" id="ARBA00022741"/>
    </source>
</evidence>
<evidence type="ECO:0000259" key="13">
    <source>
        <dbReference type="PROSITE" id="PS50011"/>
    </source>
</evidence>
<dbReference type="InterPro" id="IPR011047">
    <property type="entry name" value="Quinoprotein_ADH-like_sf"/>
</dbReference>
<dbReference type="EMBL" id="CAJPEV010004115">
    <property type="protein sequence ID" value="CAG0901199.1"/>
    <property type="molecule type" value="Genomic_DNA"/>
</dbReference>
<evidence type="ECO:0000256" key="5">
    <source>
        <dbReference type="ARBA" id="ARBA00022845"/>
    </source>
</evidence>
<evidence type="ECO:0000256" key="3">
    <source>
        <dbReference type="ARBA" id="ARBA00022777"/>
    </source>
</evidence>
<dbReference type="Gene3D" id="2.130.10.10">
    <property type="entry name" value="YVTN repeat-like/Quinoprotein amine dehydrogenase"/>
    <property type="match status" value="1"/>
</dbReference>
<dbReference type="PROSITE" id="PS51257">
    <property type="entry name" value="PROKAR_LIPOPROTEIN"/>
    <property type="match status" value="1"/>
</dbReference>
<accession>A0A7R9ADC7</accession>
<evidence type="ECO:0000256" key="10">
    <source>
        <dbReference type="PROSITE-ProRule" id="PRU10141"/>
    </source>
</evidence>
<keyword evidence="5" id="KW-0810">Translation regulation</keyword>
<comment type="subcellular location">
    <subcellularLocation>
        <location evidence="9">Endomembrane system</location>
        <topology evidence="9">Single-pass type I membrane protein</topology>
    </subcellularLocation>
</comment>
<proteinExistence type="predicted"/>
<dbReference type="EMBL" id="LR903632">
    <property type="protein sequence ID" value="CAD7252104.1"/>
    <property type="molecule type" value="Genomic_DNA"/>
</dbReference>
<dbReference type="GO" id="GO:0006986">
    <property type="term" value="P:response to unfolded protein"/>
    <property type="evidence" value="ECO:0007669"/>
    <property type="project" value="UniProtKB-KW"/>
</dbReference>
<feature type="chain" id="PRO_5036209792" description="PRKR-like endoplasmic reticulum kinase" evidence="12">
    <location>
        <begin position="26"/>
        <end position="712"/>
    </location>
</feature>
<name>A0A7R9ADC7_9CRUS</name>
<dbReference type="SUPFAM" id="SSF50998">
    <property type="entry name" value="Quinoprotein alcohol dehydrogenase-like"/>
    <property type="match status" value="1"/>
</dbReference>
<dbReference type="InterPro" id="IPR015943">
    <property type="entry name" value="WD40/YVTN_repeat-like_dom_sf"/>
</dbReference>
<feature type="non-terminal residue" evidence="14">
    <location>
        <position position="712"/>
    </location>
</feature>
<dbReference type="Proteomes" id="UP000677054">
    <property type="component" value="Unassembled WGS sequence"/>
</dbReference>
<evidence type="ECO:0000256" key="9">
    <source>
        <dbReference type="ARBA" id="ARBA00046288"/>
    </source>
</evidence>
<evidence type="ECO:0000256" key="1">
    <source>
        <dbReference type="ARBA" id="ARBA00022679"/>
    </source>
</evidence>
<evidence type="ECO:0000313" key="14">
    <source>
        <dbReference type="EMBL" id="CAD7252104.1"/>
    </source>
</evidence>
<dbReference type="AlphaFoldDB" id="A0A7R9ADC7"/>
<keyword evidence="6" id="KW-0325">Glycoprotein</keyword>
<keyword evidence="3" id="KW-0418">Kinase</keyword>
<feature type="signal peptide" evidence="12">
    <location>
        <begin position="1"/>
        <end position="25"/>
    </location>
</feature>
<feature type="domain" description="Protein kinase" evidence="13">
    <location>
        <begin position="625"/>
        <end position="712"/>
    </location>
</feature>
<evidence type="ECO:0000313" key="15">
    <source>
        <dbReference type="Proteomes" id="UP000677054"/>
    </source>
</evidence>
<feature type="compositionally biased region" description="Low complexity" evidence="11">
    <location>
        <begin position="597"/>
        <end position="614"/>
    </location>
</feature>
<dbReference type="GO" id="GO:0005737">
    <property type="term" value="C:cytoplasm"/>
    <property type="evidence" value="ECO:0007669"/>
    <property type="project" value="TreeGrafter"/>
</dbReference>
<dbReference type="GO" id="GO:0004694">
    <property type="term" value="F:eukaryotic translation initiation factor 2alpha kinase activity"/>
    <property type="evidence" value="ECO:0007669"/>
    <property type="project" value="TreeGrafter"/>
</dbReference>
<dbReference type="PANTHER" id="PTHR11042:SF91">
    <property type="entry name" value="EUKARYOTIC TRANSLATION INITIATION FACTOR 2-ALPHA KINASE"/>
    <property type="match status" value="1"/>
</dbReference>
<keyword evidence="7" id="KW-0834">Unfolded protein response</keyword>
<dbReference type="GO" id="GO:0005634">
    <property type="term" value="C:nucleus"/>
    <property type="evidence" value="ECO:0007669"/>
    <property type="project" value="TreeGrafter"/>
</dbReference>
<gene>
    <name evidence="14" type="ORF">DSTB1V02_LOCUS11865</name>
</gene>
<dbReference type="InterPro" id="IPR000719">
    <property type="entry name" value="Prot_kinase_dom"/>
</dbReference>
<organism evidence="14">
    <name type="scientific">Darwinula stevensoni</name>
    <dbReference type="NCBI Taxonomy" id="69355"/>
    <lineage>
        <taxon>Eukaryota</taxon>
        <taxon>Metazoa</taxon>
        <taxon>Ecdysozoa</taxon>
        <taxon>Arthropoda</taxon>
        <taxon>Crustacea</taxon>
        <taxon>Oligostraca</taxon>
        <taxon>Ostracoda</taxon>
        <taxon>Podocopa</taxon>
        <taxon>Podocopida</taxon>
        <taxon>Darwinulocopina</taxon>
        <taxon>Darwinuloidea</taxon>
        <taxon>Darwinulidae</taxon>
        <taxon>Darwinula</taxon>
    </lineage>
</organism>
<dbReference type="GO" id="GO:0005524">
    <property type="term" value="F:ATP binding"/>
    <property type="evidence" value="ECO:0007669"/>
    <property type="project" value="UniProtKB-UniRule"/>
</dbReference>
<feature type="region of interest" description="Disordered" evidence="11">
    <location>
        <begin position="588"/>
        <end position="615"/>
    </location>
</feature>
<dbReference type="InterPro" id="IPR011009">
    <property type="entry name" value="Kinase-like_dom_sf"/>
</dbReference>
<reference evidence="14" key="1">
    <citation type="submission" date="2020-11" db="EMBL/GenBank/DDBJ databases">
        <authorList>
            <person name="Tran Van P."/>
        </authorList>
    </citation>
    <scope>NUCLEOTIDE SEQUENCE</scope>
</reference>
<dbReference type="InterPro" id="IPR050339">
    <property type="entry name" value="CC_SR_Kinase"/>
</dbReference>
<protein>
    <recommendedName>
        <fullName evidence="8">PRKR-like endoplasmic reticulum kinase</fullName>
    </recommendedName>
</protein>
<dbReference type="Pfam" id="PF00069">
    <property type="entry name" value="Pkinase"/>
    <property type="match status" value="1"/>
</dbReference>
<dbReference type="SUPFAM" id="SSF56112">
    <property type="entry name" value="Protein kinase-like (PK-like)"/>
    <property type="match status" value="1"/>
</dbReference>
<dbReference type="OrthoDB" id="341578at2759"/>
<keyword evidence="1" id="KW-0808">Transferase</keyword>
<dbReference type="PROSITE" id="PS00107">
    <property type="entry name" value="PROTEIN_KINASE_ATP"/>
    <property type="match status" value="1"/>
</dbReference>
<evidence type="ECO:0000256" key="6">
    <source>
        <dbReference type="ARBA" id="ARBA00023180"/>
    </source>
</evidence>
<dbReference type="PANTHER" id="PTHR11042">
    <property type="entry name" value="EUKARYOTIC TRANSLATION INITIATION FACTOR 2-ALPHA KINASE EIF2-ALPHA KINASE -RELATED"/>
    <property type="match status" value="1"/>
</dbReference>
<evidence type="ECO:0000256" key="11">
    <source>
        <dbReference type="SAM" id="MobiDB-lite"/>
    </source>
</evidence>
<evidence type="ECO:0000256" key="4">
    <source>
        <dbReference type="ARBA" id="ARBA00022840"/>
    </source>
</evidence>
<keyword evidence="15" id="KW-1185">Reference proteome</keyword>
<keyword evidence="4 10" id="KW-0067">ATP-binding</keyword>
<dbReference type="InterPro" id="IPR017441">
    <property type="entry name" value="Protein_kinase_ATP_BS"/>
</dbReference>